<sequence length="446" mass="44478">MAERLPATVRVLILARGVNQLGGFSLAFLTVLLADDFGAGLTVAGVVSAAFGLATIPSRLLGGRLADGWGRRRTIVAGLLGCAVAQLGLAAAPDLVGAAVCAILLGLAFELFEPPSQSLIADAVEPRDRASAFGLLTTALAVGSLGAGVIAEVVGRWSLRWLFVADAATGIACAVIVLLTLAPDGVARPRPTAAPPTAAPPTAAPPTAAPPGTAAASRSPSPSRSPATPPSPSPSLSPWRDRSLLAVTASGTVFALISMLALVALPVALPAVGLRPSDAGLIMAAATATLVAARPVLRTRAVASLSHAATFAVGYLLMGSGLLGYAVAHTLPTLVGPAALYSLGNLLVMGRSFAIVSELAPAAASARYLAVYGLGWGVATLLAPLAAAWLIGVSGPGALWLAAAGLCGVMAGVQPALARRVRGGDDDLAVIHSTNAVAERYDAVSI</sequence>
<feature type="transmembrane region" description="Helical" evidence="8">
    <location>
        <begin position="279"/>
        <end position="297"/>
    </location>
</feature>
<dbReference type="Proteomes" id="UP001500751">
    <property type="component" value="Unassembled WGS sequence"/>
</dbReference>
<dbReference type="InterPro" id="IPR005829">
    <property type="entry name" value="Sugar_transporter_CS"/>
</dbReference>
<dbReference type="SUPFAM" id="SSF103473">
    <property type="entry name" value="MFS general substrate transporter"/>
    <property type="match status" value="1"/>
</dbReference>
<keyword evidence="11" id="KW-1185">Reference proteome</keyword>
<feature type="transmembrane region" description="Helical" evidence="8">
    <location>
        <begin position="161"/>
        <end position="182"/>
    </location>
</feature>
<feature type="transmembrane region" description="Helical" evidence="8">
    <location>
        <begin position="334"/>
        <end position="356"/>
    </location>
</feature>
<feature type="compositionally biased region" description="Pro residues" evidence="7">
    <location>
        <begin position="192"/>
        <end position="209"/>
    </location>
</feature>
<evidence type="ECO:0000256" key="8">
    <source>
        <dbReference type="SAM" id="Phobius"/>
    </source>
</evidence>
<evidence type="ECO:0000313" key="11">
    <source>
        <dbReference type="Proteomes" id="UP001500751"/>
    </source>
</evidence>
<evidence type="ECO:0000256" key="3">
    <source>
        <dbReference type="ARBA" id="ARBA00022475"/>
    </source>
</evidence>
<feature type="compositionally biased region" description="Low complexity" evidence="7">
    <location>
        <begin position="210"/>
        <end position="226"/>
    </location>
</feature>
<evidence type="ECO:0000256" key="1">
    <source>
        <dbReference type="ARBA" id="ARBA00004651"/>
    </source>
</evidence>
<keyword evidence="4 8" id="KW-0812">Transmembrane</keyword>
<dbReference type="PROSITE" id="PS50850">
    <property type="entry name" value="MFS"/>
    <property type="match status" value="1"/>
</dbReference>
<dbReference type="EMBL" id="BAAAQN010000024">
    <property type="protein sequence ID" value="GAA2036697.1"/>
    <property type="molecule type" value="Genomic_DNA"/>
</dbReference>
<keyword evidence="5 8" id="KW-1133">Transmembrane helix</keyword>
<feature type="transmembrane region" description="Helical" evidence="8">
    <location>
        <begin position="95"/>
        <end position="112"/>
    </location>
</feature>
<reference evidence="11" key="1">
    <citation type="journal article" date="2019" name="Int. J. Syst. Evol. Microbiol.">
        <title>The Global Catalogue of Microorganisms (GCM) 10K type strain sequencing project: providing services to taxonomists for standard genome sequencing and annotation.</title>
        <authorList>
            <consortium name="The Broad Institute Genomics Platform"/>
            <consortium name="The Broad Institute Genome Sequencing Center for Infectious Disease"/>
            <person name="Wu L."/>
            <person name="Ma J."/>
        </authorList>
    </citation>
    <scope>NUCLEOTIDE SEQUENCE [LARGE SCALE GENOMIC DNA]</scope>
    <source>
        <strain evidence="11">JCM 16014</strain>
    </source>
</reference>
<evidence type="ECO:0000313" key="10">
    <source>
        <dbReference type="EMBL" id="GAA2036697.1"/>
    </source>
</evidence>
<dbReference type="PANTHER" id="PTHR23517">
    <property type="entry name" value="RESISTANCE PROTEIN MDTM, PUTATIVE-RELATED-RELATED"/>
    <property type="match status" value="1"/>
</dbReference>
<feature type="transmembrane region" description="Helical" evidence="8">
    <location>
        <begin position="73"/>
        <end position="89"/>
    </location>
</feature>
<evidence type="ECO:0000256" key="2">
    <source>
        <dbReference type="ARBA" id="ARBA00022448"/>
    </source>
</evidence>
<comment type="subcellular location">
    <subcellularLocation>
        <location evidence="1">Cell membrane</location>
        <topology evidence="1">Multi-pass membrane protein</topology>
    </subcellularLocation>
</comment>
<name>A0ABP5FYC7_9ACTN</name>
<feature type="domain" description="Major facilitator superfamily (MFS) profile" evidence="9">
    <location>
        <begin position="8"/>
        <end position="422"/>
    </location>
</feature>
<feature type="transmembrane region" description="Helical" evidence="8">
    <location>
        <begin position="368"/>
        <end position="391"/>
    </location>
</feature>
<dbReference type="InterPro" id="IPR020846">
    <property type="entry name" value="MFS_dom"/>
</dbReference>
<evidence type="ECO:0000256" key="5">
    <source>
        <dbReference type="ARBA" id="ARBA00022989"/>
    </source>
</evidence>
<evidence type="ECO:0000256" key="6">
    <source>
        <dbReference type="ARBA" id="ARBA00023136"/>
    </source>
</evidence>
<feature type="transmembrane region" description="Helical" evidence="8">
    <location>
        <begin position="133"/>
        <end position="155"/>
    </location>
</feature>
<comment type="caution">
    <text evidence="10">The sequence shown here is derived from an EMBL/GenBank/DDBJ whole genome shotgun (WGS) entry which is preliminary data.</text>
</comment>
<keyword evidence="3" id="KW-1003">Cell membrane</keyword>
<dbReference type="PANTHER" id="PTHR23517:SF2">
    <property type="entry name" value="MULTIDRUG RESISTANCE PROTEIN MDTH"/>
    <property type="match status" value="1"/>
</dbReference>
<dbReference type="RefSeq" id="WP_344667338.1">
    <property type="nucleotide sequence ID" value="NZ_BAAAQN010000024.1"/>
</dbReference>
<evidence type="ECO:0000256" key="7">
    <source>
        <dbReference type="SAM" id="MobiDB-lite"/>
    </source>
</evidence>
<accession>A0ABP5FYC7</accession>
<keyword evidence="6 8" id="KW-0472">Membrane</keyword>
<keyword evidence="2" id="KW-0813">Transport</keyword>
<evidence type="ECO:0000256" key="4">
    <source>
        <dbReference type="ARBA" id="ARBA00022692"/>
    </source>
</evidence>
<feature type="transmembrane region" description="Helical" evidence="8">
    <location>
        <begin position="309"/>
        <end position="328"/>
    </location>
</feature>
<dbReference type="PROSITE" id="PS00216">
    <property type="entry name" value="SUGAR_TRANSPORT_1"/>
    <property type="match status" value="1"/>
</dbReference>
<organism evidence="10 11">
    <name type="scientific">Catenulispora yoronensis</name>
    <dbReference type="NCBI Taxonomy" id="450799"/>
    <lineage>
        <taxon>Bacteria</taxon>
        <taxon>Bacillati</taxon>
        <taxon>Actinomycetota</taxon>
        <taxon>Actinomycetes</taxon>
        <taxon>Catenulisporales</taxon>
        <taxon>Catenulisporaceae</taxon>
        <taxon>Catenulispora</taxon>
    </lineage>
</organism>
<proteinExistence type="predicted"/>
<feature type="region of interest" description="Disordered" evidence="7">
    <location>
        <begin position="190"/>
        <end position="238"/>
    </location>
</feature>
<feature type="transmembrane region" description="Helical" evidence="8">
    <location>
        <begin position="39"/>
        <end position="61"/>
    </location>
</feature>
<dbReference type="InterPro" id="IPR036259">
    <property type="entry name" value="MFS_trans_sf"/>
</dbReference>
<protein>
    <recommendedName>
        <fullName evidence="9">Major facilitator superfamily (MFS) profile domain-containing protein</fullName>
    </recommendedName>
</protein>
<feature type="transmembrane region" description="Helical" evidence="8">
    <location>
        <begin position="12"/>
        <end position="33"/>
    </location>
</feature>
<feature type="transmembrane region" description="Helical" evidence="8">
    <location>
        <begin position="397"/>
        <end position="418"/>
    </location>
</feature>
<dbReference type="Pfam" id="PF07690">
    <property type="entry name" value="MFS_1"/>
    <property type="match status" value="1"/>
</dbReference>
<dbReference type="Gene3D" id="1.20.1250.20">
    <property type="entry name" value="MFS general substrate transporter like domains"/>
    <property type="match status" value="1"/>
</dbReference>
<dbReference type="InterPro" id="IPR011701">
    <property type="entry name" value="MFS"/>
</dbReference>
<feature type="transmembrane region" description="Helical" evidence="8">
    <location>
        <begin position="244"/>
        <end position="267"/>
    </location>
</feature>
<gene>
    <name evidence="10" type="ORF">GCM10009839_42130</name>
</gene>
<evidence type="ECO:0000259" key="9">
    <source>
        <dbReference type="PROSITE" id="PS50850"/>
    </source>
</evidence>
<dbReference type="InterPro" id="IPR050171">
    <property type="entry name" value="MFS_Transporters"/>
</dbReference>